<dbReference type="GO" id="GO:0006364">
    <property type="term" value="P:rRNA processing"/>
    <property type="evidence" value="ECO:0007669"/>
    <property type="project" value="UniProtKB-UniRule"/>
</dbReference>
<keyword evidence="4 8" id="KW-0479">Metal-binding</keyword>
<evidence type="ECO:0000256" key="7">
    <source>
        <dbReference type="ARBA" id="ARBA00022833"/>
    </source>
</evidence>
<evidence type="ECO:0000256" key="4">
    <source>
        <dbReference type="ARBA" id="ARBA00022723"/>
    </source>
</evidence>
<feature type="binding site" evidence="8">
    <location>
        <position position="117"/>
    </location>
    <ligand>
        <name>Zn(2+)</name>
        <dbReference type="ChEBI" id="CHEBI:29105"/>
        <note>catalytic</note>
    </ligand>
</feature>
<dbReference type="GO" id="GO:0004521">
    <property type="term" value="F:RNA endonuclease activity"/>
    <property type="evidence" value="ECO:0007669"/>
    <property type="project" value="UniProtKB-UniRule"/>
</dbReference>
<dbReference type="STRING" id="1526571.AT746_07410"/>
<keyword evidence="10" id="KW-1185">Reference proteome</keyword>
<keyword evidence="2 8" id="KW-0690">Ribosome biogenesis</keyword>
<dbReference type="GO" id="GO:0005737">
    <property type="term" value="C:cytoplasm"/>
    <property type="evidence" value="ECO:0007669"/>
    <property type="project" value="UniProtKB-SubCell"/>
</dbReference>
<organism evidence="9 10">
    <name type="scientific">Lacimicrobium alkaliphilum</name>
    <dbReference type="NCBI Taxonomy" id="1526571"/>
    <lineage>
        <taxon>Bacteria</taxon>
        <taxon>Pseudomonadati</taxon>
        <taxon>Pseudomonadota</taxon>
        <taxon>Gammaproteobacteria</taxon>
        <taxon>Alteromonadales</taxon>
        <taxon>Alteromonadaceae</taxon>
        <taxon>Lacimicrobium</taxon>
    </lineage>
</organism>
<dbReference type="PANTHER" id="PTHR46986:SF1">
    <property type="entry name" value="ENDORIBONUCLEASE YBEY, CHLOROPLASTIC"/>
    <property type="match status" value="1"/>
</dbReference>
<keyword evidence="7 8" id="KW-0862">Zinc</keyword>
<dbReference type="NCBIfam" id="TIGR00043">
    <property type="entry name" value="rRNA maturation RNase YbeY"/>
    <property type="match status" value="1"/>
</dbReference>
<keyword evidence="6 8" id="KW-0378">Hydrolase</keyword>
<keyword evidence="8" id="KW-0963">Cytoplasm</keyword>
<dbReference type="PROSITE" id="PS01306">
    <property type="entry name" value="UPF0054"/>
    <property type="match status" value="1"/>
</dbReference>
<dbReference type="HAMAP" id="MF_00009">
    <property type="entry name" value="Endoribonucl_YbeY"/>
    <property type="match status" value="1"/>
</dbReference>
<dbReference type="AlphaFoldDB" id="A0A0U3AAS6"/>
<accession>A0A0U3AAS6</accession>
<dbReference type="RefSeq" id="WP_062478531.1">
    <property type="nucleotide sequence ID" value="NZ_CP013650.1"/>
</dbReference>
<dbReference type="InterPro" id="IPR020549">
    <property type="entry name" value="YbeY_CS"/>
</dbReference>
<comment type="cofactor">
    <cofactor evidence="8">
        <name>Zn(2+)</name>
        <dbReference type="ChEBI" id="CHEBI:29105"/>
    </cofactor>
    <text evidence="8">Binds 1 zinc ion.</text>
</comment>
<evidence type="ECO:0000256" key="6">
    <source>
        <dbReference type="ARBA" id="ARBA00022801"/>
    </source>
</evidence>
<keyword evidence="5 8" id="KW-0255">Endonuclease</keyword>
<protein>
    <recommendedName>
        <fullName evidence="8">Endoribonuclease YbeY</fullName>
        <ecNumber evidence="8">3.1.-.-</ecNumber>
    </recommendedName>
</protein>
<dbReference type="EMBL" id="CP013650">
    <property type="protein sequence ID" value="ALS98110.1"/>
    <property type="molecule type" value="Genomic_DNA"/>
</dbReference>
<evidence type="ECO:0000256" key="1">
    <source>
        <dbReference type="ARBA" id="ARBA00010875"/>
    </source>
</evidence>
<dbReference type="OrthoDB" id="9807740at2"/>
<dbReference type="Gene3D" id="3.40.390.30">
    <property type="entry name" value="Metalloproteases ('zincins'), catalytic domain"/>
    <property type="match status" value="1"/>
</dbReference>
<evidence type="ECO:0000313" key="10">
    <source>
        <dbReference type="Proteomes" id="UP000068447"/>
    </source>
</evidence>
<dbReference type="PANTHER" id="PTHR46986">
    <property type="entry name" value="ENDORIBONUCLEASE YBEY, CHLOROPLASTIC"/>
    <property type="match status" value="1"/>
</dbReference>
<dbReference type="Pfam" id="PF02130">
    <property type="entry name" value="YbeY"/>
    <property type="match status" value="1"/>
</dbReference>
<comment type="similarity">
    <text evidence="1 8">Belongs to the endoribonuclease YbeY family.</text>
</comment>
<evidence type="ECO:0000256" key="8">
    <source>
        <dbReference type="HAMAP-Rule" id="MF_00009"/>
    </source>
</evidence>
<keyword evidence="8" id="KW-0698">rRNA processing</keyword>
<evidence type="ECO:0000256" key="3">
    <source>
        <dbReference type="ARBA" id="ARBA00022722"/>
    </source>
</evidence>
<evidence type="ECO:0000256" key="2">
    <source>
        <dbReference type="ARBA" id="ARBA00022517"/>
    </source>
</evidence>
<dbReference type="InterPro" id="IPR023091">
    <property type="entry name" value="MetalPrtase_cat_dom_sf_prd"/>
</dbReference>
<dbReference type="InterPro" id="IPR002036">
    <property type="entry name" value="YbeY"/>
</dbReference>
<dbReference type="SUPFAM" id="SSF55486">
    <property type="entry name" value="Metalloproteases ('zincins'), catalytic domain"/>
    <property type="match status" value="1"/>
</dbReference>
<dbReference type="EC" id="3.1.-.-" evidence="8"/>
<dbReference type="Proteomes" id="UP000068447">
    <property type="component" value="Chromosome"/>
</dbReference>
<evidence type="ECO:0000313" key="9">
    <source>
        <dbReference type="EMBL" id="ALS98110.1"/>
    </source>
</evidence>
<keyword evidence="3 8" id="KW-0540">Nuclease</keyword>
<comment type="subcellular location">
    <subcellularLocation>
        <location evidence="8">Cytoplasm</location>
    </subcellularLocation>
</comment>
<feature type="binding site" evidence="8">
    <location>
        <position position="123"/>
    </location>
    <ligand>
        <name>Zn(2+)</name>
        <dbReference type="ChEBI" id="CHEBI:29105"/>
        <note>catalytic</note>
    </ligand>
</feature>
<proteinExistence type="inferred from homology"/>
<dbReference type="KEGG" id="lal:AT746_07410"/>
<reference evidence="9 10" key="1">
    <citation type="submission" date="2015-12" db="EMBL/GenBank/DDBJ databases">
        <title>Complete genome of Lacimicrobium alkaliphilum KCTC 32984.</title>
        <authorList>
            <person name="Kim S.-G."/>
            <person name="Lee Y.-J."/>
        </authorList>
    </citation>
    <scope>NUCLEOTIDE SEQUENCE [LARGE SCALE GENOMIC DNA]</scope>
    <source>
        <strain evidence="9 10">YelD216</strain>
    </source>
</reference>
<dbReference type="GO" id="GO:0008270">
    <property type="term" value="F:zinc ion binding"/>
    <property type="evidence" value="ECO:0007669"/>
    <property type="project" value="UniProtKB-UniRule"/>
</dbReference>
<name>A0A0U3AAS6_9ALTE</name>
<feature type="binding site" evidence="8">
    <location>
        <position position="113"/>
    </location>
    <ligand>
        <name>Zn(2+)</name>
        <dbReference type="ChEBI" id="CHEBI:29105"/>
        <note>catalytic</note>
    </ligand>
</feature>
<gene>
    <name evidence="8" type="primary">ybeY</name>
    <name evidence="9" type="ORF">AT746_07410</name>
</gene>
<dbReference type="GO" id="GO:0004222">
    <property type="term" value="F:metalloendopeptidase activity"/>
    <property type="evidence" value="ECO:0007669"/>
    <property type="project" value="InterPro"/>
</dbReference>
<comment type="function">
    <text evidence="8">Single strand-specific metallo-endoribonuclease involved in late-stage 70S ribosome quality control and in maturation of the 3' terminus of the 16S rRNA.</text>
</comment>
<sequence>MSALLDLQVACEGMQLPTADHFQLWLDAALDGAGHPGAEITIRLVSSEESQQLNQQYRDRPKPTNVLSFPFEAPAGIPINLLGDLVICAEVVEQEARAQNKPLLHHWAHMTIHGALHLLGYDHIDDEDARQMEEMEIAILAKLAIDDPYQDQE</sequence>
<evidence type="ECO:0000256" key="5">
    <source>
        <dbReference type="ARBA" id="ARBA00022759"/>
    </source>
</evidence>